<evidence type="ECO:0000313" key="2">
    <source>
        <dbReference type="Proteomes" id="UP000324800"/>
    </source>
</evidence>
<comment type="caution">
    <text evidence="1">The sequence shown here is derived from an EMBL/GenBank/DDBJ whole genome shotgun (WGS) entry which is preliminary data.</text>
</comment>
<dbReference type="Proteomes" id="UP000324800">
    <property type="component" value="Unassembled WGS sequence"/>
</dbReference>
<name>A0A5J4W6H9_9EUKA</name>
<proteinExistence type="predicted"/>
<feature type="non-terminal residue" evidence="1">
    <location>
        <position position="232"/>
    </location>
</feature>
<reference evidence="1 2" key="1">
    <citation type="submission" date="2019-03" db="EMBL/GenBank/DDBJ databases">
        <title>Single cell metagenomics reveals metabolic interactions within the superorganism composed of flagellate Streblomastix strix and complex community of Bacteroidetes bacteria on its surface.</title>
        <authorList>
            <person name="Treitli S.C."/>
            <person name="Kolisko M."/>
            <person name="Husnik F."/>
            <person name="Keeling P."/>
            <person name="Hampl V."/>
        </authorList>
    </citation>
    <scope>NUCLEOTIDE SEQUENCE [LARGE SCALE GENOMIC DNA]</scope>
    <source>
        <strain evidence="1">ST1C</strain>
    </source>
</reference>
<dbReference type="AlphaFoldDB" id="A0A5J4W6H9"/>
<dbReference type="EMBL" id="SNRW01003214">
    <property type="protein sequence ID" value="KAA6390448.1"/>
    <property type="molecule type" value="Genomic_DNA"/>
</dbReference>
<protein>
    <submittedName>
        <fullName evidence="1">Uncharacterized protein</fullName>
    </submittedName>
</protein>
<evidence type="ECO:0000313" key="1">
    <source>
        <dbReference type="EMBL" id="KAA6390448.1"/>
    </source>
</evidence>
<sequence length="232" mass="24570">MFSTKAVFEGSHRELIVNGPPQSIQQNILYVLDASVPTNAITQSPCFDLASCGQHLNKQPFGNTPVVAYDAVNVILSPQTINIGSEPLDAKKLFRSSYELKSNFVIAFGTGGSSTSFDAQIISSLRGLELVNINYTSNVVSPTSIMSLKCYRYGSLINFYGYIYMGNAAGASGASVAVCTLESAGFPKYLFYADDIVFAGSAPHVANFRFGTDGKVTITIKALSGTAGLAGA</sequence>
<organism evidence="1 2">
    <name type="scientific">Streblomastix strix</name>
    <dbReference type="NCBI Taxonomy" id="222440"/>
    <lineage>
        <taxon>Eukaryota</taxon>
        <taxon>Metamonada</taxon>
        <taxon>Preaxostyla</taxon>
        <taxon>Oxymonadida</taxon>
        <taxon>Streblomastigidae</taxon>
        <taxon>Streblomastix</taxon>
    </lineage>
</organism>
<gene>
    <name evidence="1" type="ORF">EZS28_014027</name>
</gene>
<accession>A0A5J4W6H9</accession>